<dbReference type="InterPro" id="IPR018204">
    <property type="entry name" value="Trp_synthase_alpha_AS"/>
</dbReference>
<evidence type="ECO:0000256" key="8">
    <source>
        <dbReference type="ARBA" id="ARBA00049047"/>
    </source>
</evidence>
<dbReference type="InterPro" id="IPR013785">
    <property type="entry name" value="Aldolase_TIM"/>
</dbReference>
<keyword evidence="7 9" id="KW-0456">Lyase</keyword>
<feature type="active site" description="Proton acceptor" evidence="9">
    <location>
        <position position="62"/>
    </location>
</feature>
<dbReference type="EC" id="4.2.1.20" evidence="9"/>
<evidence type="ECO:0000256" key="3">
    <source>
        <dbReference type="ARBA" id="ARBA00011270"/>
    </source>
</evidence>
<dbReference type="PANTHER" id="PTHR43406:SF1">
    <property type="entry name" value="TRYPTOPHAN SYNTHASE ALPHA CHAIN, CHLOROPLASTIC"/>
    <property type="match status" value="1"/>
</dbReference>
<comment type="pathway">
    <text evidence="2 9">Amino-acid biosynthesis; L-tryptophan biosynthesis; L-tryptophan from chorismate: step 5/5.</text>
</comment>
<evidence type="ECO:0000256" key="1">
    <source>
        <dbReference type="ARBA" id="ARBA00003365"/>
    </source>
</evidence>
<dbReference type="Gene3D" id="3.20.20.70">
    <property type="entry name" value="Aldolase class I"/>
    <property type="match status" value="1"/>
</dbReference>
<comment type="subunit">
    <text evidence="3 9">Tetramer of two alpha and two beta chains.</text>
</comment>
<keyword evidence="5 9" id="KW-0822">Tryptophan biosynthesis</keyword>
<comment type="caution">
    <text evidence="11">The sequence shown here is derived from an EMBL/GenBank/DDBJ whole genome shotgun (WGS) entry which is preliminary data.</text>
</comment>
<name>A0A6N7R5K0_9BACI</name>
<accession>A0A6N7R5K0</accession>
<keyword evidence="4 9" id="KW-0028">Amino-acid biosynthesis</keyword>
<dbReference type="GO" id="GO:0005829">
    <property type="term" value="C:cytosol"/>
    <property type="evidence" value="ECO:0007669"/>
    <property type="project" value="TreeGrafter"/>
</dbReference>
<dbReference type="SUPFAM" id="SSF51366">
    <property type="entry name" value="Ribulose-phoshate binding barrel"/>
    <property type="match status" value="1"/>
</dbReference>
<evidence type="ECO:0000256" key="6">
    <source>
        <dbReference type="ARBA" id="ARBA00023141"/>
    </source>
</evidence>
<proteinExistence type="inferred from homology"/>
<organism evidence="11 12">
    <name type="scientific">Gracilibacillus thailandensis</name>
    <dbReference type="NCBI Taxonomy" id="563735"/>
    <lineage>
        <taxon>Bacteria</taxon>
        <taxon>Bacillati</taxon>
        <taxon>Bacillota</taxon>
        <taxon>Bacilli</taxon>
        <taxon>Bacillales</taxon>
        <taxon>Bacillaceae</taxon>
        <taxon>Gracilibacillus</taxon>
    </lineage>
</organism>
<dbReference type="AlphaFoldDB" id="A0A6N7R5K0"/>
<evidence type="ECO:0000256" key="2">
    <source>
        <dbReference type="ARBA" id="ARBA00004733"/>
    </source>
</evidence>
<dbReference type="HAMAP" id="MF_00131">
    <property type="entry name" value="Trp_synth_alpha"/>
    <property type="match status" value="1"/>
</dbReference>
<dbReference type="Proteomes" id="UP000435187">
    <property type="component" value="Unassembled WGS sequence"/>
</dbReference>
<evidence type="ECO:0000256" key="4">
    <source>
        <dbReference type="ARBA" id="ARBA00022605"/>
    </source>
</evidence>
<comment type="catalytic activity">
    <reaction evidence="8 9">
        <text>(1S,2R)-1-C-(indol-3-yl)glycerol 3-phosphate + L-serine = D-glyceraldehyde 3-phosphate + L-tryptophan + H2O</text>
        <dbReference type="Rhea" id="RHEA:10532"/>
        <dbReference type="ChEBI" id="CHEBI:15377"/>
        <dbReference type="ChEBI" id="CHEBI:33384"/>
        <dbReference type="ChEBI" id="CHEBI:57912"/>
        <dbReference type="ChEBI" id="CHEBI:58866"/>
        <dbReference type="ChEBI" id="CHEBI:59776"/>
        <dbReference type="EC" id="4.2.1.20"/>
    </reaction>
</comment>
<reference evidence="11 12" key="1">
    <citation type="submission" date="2019-10" db="EMBL/GenBank/DDBJ databases">
        <title>Gracilibacillus salitolerans sp. nov., a moderate halophile isolated from a saline soil in northwest China.</title>
        <authorList>
            <person name="Gan L."/>
        </authorList>
    </citation>
    <scope>NUCLEOTIDE SEQUENCE [LARGE SCALE GENOMIC DNA]</scope>
    <source>
        <strain evidence="11 12">TP2-8</strain>
    </source>
</reference>
<dbReference type="PROSITE" id="PS00167">
    <property type="entry name" value="TRP_SYNTHASE_ALPHA"/>
    <property type="match status" value="1"/>
</dbReference>
<evidence type="ECO:0000256" key="9">
    <source>
        <dbReference type="HAMAP-Rule" id="MF_00131"/>
    </source>
</evidence>
<dbReference type="CDD" id="cd04724">
    <property type="entry name" value="Tryptophan_synthase_alpha"/>
    <property type="match status" value="1"/>
</dbReference>
<feature type="active site" description="Proton acceptor" evidence="9">
    <location>
        <position position="51"/>
    </location>
</feature>
<dbReference type="NCBIfam" id="TIGR00262">
    <property type="entry name" value="trpA"/>
    <property type="match status" value="1"/>
</dbReference>
<evidence type="ECO:0000313" key="11">
    <source>
        <dbReference type="EMBL" id="MRI68531.1"/>
    </source>
</evidence>
<keyword evidence="12" id="KW-1185">Reference proteome</keyword>
<dbReference type="GO" id="GO:0004834">
    <property type="term" value="F:tryptophan synthase activity"/>
    <property type="evidence" value="ECO:0007669"/>
    <property type="project" value="UniProtKB-UniRule"/>
</dbReference>
<dbReference type="Pfam" id="PF00290">
    <property type="entry name" value="Trp_syntA"/>
    <property type="match status" value="1"/>
</dbReference>
<dbReference type="RefSeq" id="WP_153837000.1">
    <property type="nucleotide sequence ID" value="NZ_JBHUMW010000042.1"/>
</dbReference>
<evidence type="ECO:0000256" key="10">
    <source>
        <dbReference type="RuleBase" id="RU003662"/>
    </source>
</evidence>
<dbReference type="UniPathway" id="UPA00035">
    <property type="reaction ID" value="UER00044"/>
</dbReference>
<protein>
    <recommendedName>
        <fullName evidence="9">Tryptophan synthase alpha chain</fullName>
        <ecNumber evidence="9">4.2.1.20</ecNumber>
    </recommendedName>
</protein>
<comment type="similarity">
    <text evidence="9 10">Belongs to the TrpA family.</text>
</comment>
<comment type="function">
    <text evidence="1 9">The alpha subunit is responsible for the aldol cleavage of indoleglycerol phosphate to indole and glyceraldehyde 3-phosphate.</text>
</comment>
<evidence type="ECO:0000256" key="7">
    <source>
        <dbReference type="ARBA" id="ARBA00023239"/>
    </source>
</evidence>
<dbReference type="PANTHER" id="PTHR43406">
    <property type="entry name" value="TRYPTOPHAN SYNTHASE, ALPHA CHAIN"/>
    <property type="match status" value="1"/>
</dbReference>
<dbReference type="FunFam" id="3.20.20.70:FF:000037">
    <property type="entry name" value="Tryptophan synthase alpha chain"/>
    <property type="match status" value="1"/>
</dbReference>
<dbReference type="EMBL" id="WJEE01000074">
    <property type="protein sequence ID" value="MRI68531.1"/>
    <property type="molecule type" value="Genomic_DNA"/>
</dbReference>
<dbReference type="InterPro" id="IPR011060">
    <property type="entry name" value="RibuloseP-bd_barrel"/>
</dbReference>
<evidence type="ECO:0000256" key="5">
    <source>
        <dbReference type="ARBA" id="ARBA00022822"/>
    </source>
</evidence>
<evidence type="ECO:0000313" key="12">
    <source>
        <dbReference type="Proteomes" id="UP000435187"/>
    </source>
</evidence>
<sequence length="261" mass="27989">MGKVKIDQAFHDVLERGDKAFVPYIMAGDGGLDKLDEQLAFLEEAGATVIELGIAFSDPVADGPTIQESGLRALANGVSLRAVLDKLKEGKEERNIPIVLMTYINPIHAYGVDNFAKSCAEAGVDGLIIPDLPLEEEGIVVPALMENDIALIRLAALTSTEERLAEIAKRTEGFLYAVTVTGTTGVRSSFKDYLGTHLETLRGKSNVPVLAGFGVSSPEHVRSLTEHCDGVVVGSKIVDSLYKNDRAAIRELIGSARLSKQ</sequence>
<dbReference type="InterPro" id="IPR002028">
    <property type="entry name" value="Trp_synthase_suA"/>
</dbReference>
<gene>
    <name evidence="9" type="primary">trpA</name>
    <name evidence="11" type="ORF">GH885_19675</name>
</gene>
<keyword evidence="6 9" id="KW-0057">Aromatic amino acid biosynthesis</keyword>